<dbReference type="Pfam" id="PF13264">
    <property type="entry name" value="DUF4055"/>
    <property type="match status" value="1"/>
</dbReference>
<evidence type="ECO:0000313" key="3">
    <source>
        <dbReference type="EMBL" id="RKH05084.1"/>
    </source>
</evidence>
<protein>
    <submittedName>
        <fullName evidence="3">DUF4055 domain-containing protein</fullName>
    </submittedName>
</protein>
<dbReference type="OrthoDB" id="5441423at2"/>
<dbReference type="EMBL" id="RAWE01000022">
    <property type="protein sequence ID" value="RKH05084.1"/>
    <property type="molecule type" value="Genomic_DNA"/>
</dbReference>
<name>A0A3A8KSW7_9BACT</name>
<dbReference type="Proteomes" id="UP000268313">
    <property type="component" value="Unassembled WGS sequence"/>
</dbReference>
<feature type="domain" description="DUF4055" evidence="2">
    <location>
        <begin position="248"/>
        <end position="392"/>
    </location>
</feature>
<feature type="region of interest" description="Disordered" evidence="1">
    <location>
        <begin position="470"/>
        <end position="493"/>
    </location>
</feature>
<keyword evidence="4" id="KW-1185">Reference proteome</keyword>
<proteinExistence type="predicted"/>
<gene>
    <name evidence="3" type="ORF">D7X32_09210</name>
</gene>
<feature type="region of interest" description="Disordered" evidence="1">
    <location>
        <begin position="284"/>
        <end position="303"/>
    </location>
</feature>
<organism evidence="3 4">
    <name type="scientific">Corallococcus carmarthensis</name>
    <dbReference type="NCBI Taxonomy" id="2316728"/>
    <lineage>
        <taxon>Bacteria</taxon>
        <taxon>Pseudomonadati</taxon>
        <taxon>Myxococcota</taxon>
        <taxon>Myxococcia</taxon>
        <taxon>Myxococcales</taxon>
        <taxon>Cystobacterineae</taxon>
        <taxon>Myxococcaceae</taxon>
        <taxon>Corallococcus</taxon>
    </lineage>
</organism>
<evidence type="ECO:0000259" key="2">
    <source>
        <dbReference type="Pfam" id="PF13264"/>
    </source>
</evidence>
<dbReference type="RefSeq" id="WP_120602138.1">
    <property type="nucleotide sequence ID" value="NZ_RAWE01000022.1"/>
</dbReference>
<feature type="compositionally biased region" description="Basic and acidic residues" evidence="1">
    <location>
        <begin position="284"/>
        <end position="294"/>
    </location>
</feature>
<dbReference type="InterPro" id="IPR025129">
    <property type="entry name" value="DUF4055"/>
</dbReference>
<sequence length="493" mass="53264">MSGASDVSTPSGAYRAMQPAWALVLALLGGTGTMRAAGRTYLPQYHAEEDAAYKERLARAVLLNVFGKTVRNLAAKPFAKPVRLGDSAPEPLRVLVDDVDRQGSDVTAWARGVFRDGLAKGLAHILVDFPVVDSETVKTLEDEQRAGLRPYFVHVSAESLIAAYAETVGGVEVLTHVRIRESETRRDGFDEVKVERVRVLERDTWTVYERSGTSEWKEAASGPNTLGFIPLVTWYAGERTALCAAKPPLMDLADKNVEHWQSASDQRNILNVARFPILAASGLEQDRGEGESRGSGKVTVGPHALLTTSSPQGKFYYVEHSGKAIEAGRQDLEDLKDEMAMLGVELLVRRSGTPTATEKSINTAQSHSELQAMAESFSDALELAFYFAARWLALDVEDAKLKVEVHTDFGISESDAQGLDVLFKARAAREISREAFLAELKRRGVLMADFDVEADGERLASEGPALGSLRTAPAAGGQVPSAQGPGQLAGGAL</sequence>
<comment type="caution">
    <text evidence="3">The sequence shown here is derived from an EMBL/GenBank/DDBJ whole genome shotgun (WGS) entry which is preliminary data.</text>
</comment>
<evidence type="ECO:0000256" key="1">
    <source>
        <dbReference type="SAM" id="MobiDB-lite"/>
    </source>
</evidence>
<dbReference type="AlphaFoldDB" id="A0A3A8KSW7"/>
<reference evidence="4" key="1">
    <citation type="submission" date="2018-09" db="EMBL/GenBank/DDBJ databases">
        <authorList>
            <person name="Livingstone P.G."/>
            <person name="Whitworth D.E."/>
        </authorList>
    </citation>
    <scope>NUCLEOTIDE SEQUENCE [LARGE SCALE GENOMIC DNA]</scope>
    <source>
        <strain evidence="4">CA043D</strain>
    </source>
</reference>
<accession>A0A3A8KSW7</accession>
<evidence type="ECO:0000313" key="4">
    <source>
        <dbReference type="Proteomes" id="UP000268313"/>
    </source>
</evidence>